<feature type="transmembrane region" description="Helical" evidence="2">
    <location>
        <begin position="341"/>
        <end position="361"/>
    </location>
</feature>
<dbReference type="PANTHER" id="PTHR36442">
    <property type="entry name" value="CYCLIC-DI-AMP PHOSPHODIESTERASE PGPH"/>
    <property type="match status" value="1"/>
</dbReference>
<evidence type="ECO:0000256" key="1">
    <source>
        <dbReference type="SAM" id="MobiDB-lite"/>
    </source>
</evidence>
<dbReference type="NCBIfam" id="TIGR00277">
    <property type="entry name" value="HDIG"/>
    <property type="match status" value="1"/>
</dbReference>
<feature type="transmembrane region" description="Helical" evidence="2">
    <location>
        <begin position="479"/>
        <end position="501"/>
    </location>
</feature>
<evidence type="ECO:0000259" key="3">
    <source>
        <dbReference type="SMART" id="SM00471"/>
    </source>
</evidence>
<feature type="region of interest" description="Disordered" evidence="1">
    <location>
        <begin position="1"/>
        <end position="21"/>
    </location>
</feature>
<feature type="transmembrane region" description="Helical" evidence="2">
    <location>
        <begin position="39"/>
        <end position="58"/>
    </location>
</feature>
<feature type="compositionally biased region" description="Basic and acidic residues" evidence="1">
    <location>
        <begin position="1"/>
        <end position="10"/>
    </location>
</feature>
<dbReference type="SMART" id="SM00471">
    <property type="entry name" value="HDc"/>
    <property type="match status" value="1"/>
</dbReference>
<evidence type="ECO:0000313" key="4">
    <source>
        <dbReference type="EMBL" id="MBC8176250.1"/>
    </source>
</evidence>
<dbReference type="Pfam" id="PF07697">
    <property type="entry name" value="7TMR-HDED"/>
    <property type="match status" value="1"/>
</dbReference>
<protein>
    <submittedName>
        <fullName evidence="4">HDIG domain-containing protein</fullName>
    </submittedName>
</protein>
<dbReference type="InterPro" id="IPR003607">
    <property type="entry name" value="HD/PDEase_dom"/>
</dbReference>
<feature type="transmembrane region" description="Helical" evidence="2">
    <location>
        <begin position="409"/>
        <end position="428"/>
    </location>
</feature>
<feature type="region of interest" description="Disordered" evidence="1">
    <location>
        <begin position="784"/>
        <end position="834"/>
    </location>
</feature>
<gene>
    <name evidence="4" type="ORF">H8E19_02510</name>
</gene>
<feature type="transmembrane region" description="Helical" evidence="2">
    <location>
        <begin position="373"/>
        <end position="397"/>
    </location>
</feature>
<dbReference type="PANTHER" id="PTHR36442:SF1">
    <property type="entry name" value="CYCLIC-DI-AMP PHOSPHODIESTERASE PGPH"/>
    <property type="match status" value="1"/>
</dbReference>
<evidence type="ECO:0000313" key="5">
    <source>
        <dbReference type="Proteomes" id="UP000650524"/>
    </source>
</evidence>
<dbReference type="InterPro" id="IPR011624">
    <property type="entry name" value="Metal-dep_PHydrolase_7TM_extra"/>
</dbReference>
<dbReference type="Gene3D" id="1.10.3210.10">
    <property type="entry name" value="Hypothetical protein af1432"/>
    <property type="match status" value="1"/>
</dbReference>
<keyword evidence="2" id="KW-0812">Transmembrane</keyword>
<dbReference type="Pfam" id="PF01966">
    <property type="entry name" value="HD"/>
    <property type="match status" value="1"/>
</dbReference>
<keyword evidence="2" id="KW-1133">Transmembrane helix</keyword>
<feature type="domain" description="HD/PDEase" evidence="3">
    <location>
        <begin position="560"/>
        <end position="722"/>
    </location>
</feature>
<evidence type="ECO:0000256" key="2">
    <source>
        <dbReference type="SAM" id="Phobius"/>
    </source>
</evidence>
<feature type="compositionally biased region" description="Basic residues" evidence="1">
    <location>
        <begin position="11"/>
        <end position="21"/>
    </location>
</feature>
<dbReference type="InterPro" id="IPR011621">
    <property type="entry name" value="Metal-dep_PHydrolase_7TM_intra"/>
</dbReference>
<comment type="caution">
    <text evidence="4">The sequence shown here is derived from an EMBL/GenBank/DDBJ whole genome shotgun (WGS) entry which is preliminary data.</text>
</comment>
<dbReference type="EMBL" id="JACNJD010000117">
    <property type="protein sequence ID" value="MBC8176250.1"/>
    <property type="molecule type" value="Genomic_DNA"/>
</dbReference>
<feature type="transmembrane region" description="Helical" evidence="2">
    <location>
        <begin position="434"/>
        <end position="467"/>
    </location>
</feature>
<name>A0A8J6MWZ7_9DELT</name>
<dbReference type="Pfam" id="PF07698">
    <property type="entry name" value="7TM-7TMR_HD"/>
    <property type="match status" value="1"/>
</dbReference>
<dbReference type="SUPFAM" id="SSF109604">
    <property type="entry name" value="HD-domain/PDEase-like"/>
    <property type="match status" value="1"/>
</dbReference>
<accession>A0A8J6MWZ7</accession>
<dbReference type="Proteomes" id="UP000650524">
    <property type="component" value="Unassembled WGS sequence"/>
</dbReference>
<feature type="compositionally biased region" description="Basic and acidic residues" evidence="1">
    <location>
        <begin position="816"/>
        <end position="834"/>
    </location>
</feature>
<sequence length="834" mass="92658">MPLNKLDKSKSLNRKKASPSRRKRRDDPLVWFRPEAKRWYILLSLSMIISILLFPSILTPPKAYKLGDVADRDIKASREFLVENNALTEQDRQEAVRAVLSVYDFDPTATDVVSKIKEAFQAGREYIARSLELSYSFDSGAVTSQKAISDHLEDENAFNSHFFGILNIPYNKKLINIFIRNDFSPEAEKAVIGLVTDLFNSGVVGNKVMLMSQSGKGIILHNIHDGKEDKVLDLERFYDLKTAGEFINERGKVLTRRIKPKELAKMSLELAAALIKPNLTFNKRATALRKEEARKSVKPFYFKVKKGEMLIREGGRITPEHLLKLSEQYKFLKQKEMLGRVPAMAILIAFLLSSMYFVGLFSNKSSGPEVKDLLFNAVTLVLIFLVIIAFNFVAFEVARGFHFFSPKALLFAVPVASGAMLIAIFHGIGVAASFSLIISVLACLVIDGGVEFFVYFFISSLVAAYGVRQYREGGALIKAGLKVSVCNMILALSIEALYGSFFTLEALIAFCSALIGGVLVGVVATGILPLLEMSFSYTTDIKLLELANLDKPLLRELMVQAPGSYHHSVIVSNMVEASARAVNANPVLAKVAAYYHDIGKIKKPLYFIENQRDRENKHEKLAPSMSSLILISHVKDGVELAKKNKLGKEIIDIIRQHHGTSLITFFYEKARKQGEKKGDKYFQVGEEDFRYPGPKPQTKEAGLVMLADVVEAASKTLVDPTPARIQGMVQKIVNKIFSDGQLDECELTLKDLHEIAKSFNKTLSGIFHHRVDYPEPVAKIAPANNRETVGGRKGVPAKEGKNGDTDQLPAGNSRVGKREDTGEVSESLKRLGLS</sequence>
<reference evidence="4 5" key="1">
    <citation type="submission" date="2020-08" db="EMBL/GenBank/DDBJ databases">
        <title>Bridging the membrane lipid divide: bacteria of the FCB group superphylum have the potential to synthesize archaeal ether lipids.</title>
        <authorList>
            <person name="Villanueva L."/>
            <person name="Von Meijenfeldt F.A.B."/>
            <person name="Westbye A.B."/>
            <person name="Yadav S."/>
            <person name="Hopmans E.C."/>
            <person name="Dutilh B.E."/>
            <person name="Sinninghe Damste J.S."/>
        </authorList>
    </citation>
    <scope>NUCLEOTIDE SEQUENCE [LARGE SCALE GENOMIC DNA]</scope>
    <source>
        <strain evidence="4">NIOZ-UU27</strain>
    </source>
</reference>
<dbReference type="InterPro" id="IPR006675">
    <property type="entry name" value="HDIG_dom"/>
</dbReference>
<dbReference type="AlphaFoldDB" id="A0A8J6MWZ7"/>
<organism evidence="4 5">
    <name type="scientific">Candidatus Desulfacyla euxinica</name>
    <dbReference type="NCBI Taxonomy" id="2841693"/>
    <lineage>
        <taxon>Bacteria</taxon>
        <taxon>Deltaproteobacteria</taxon>
        <taxon>Candidatus Desulfacyla</taxon>
    </lineage>
</organism>
<proteinExistence type="predicted"/>
<dbReference type="InterPro" id="IPR006674">
    <property type="entry name" value="HD_domain"/>
</dbReference>
<dbReference type="InterPro" id="IPR052722">
    <property type="entry name" value="PgpH_phosphodiesterase"/>
</dbReference>
<keyword evidence="2" id="KW-0472">Membrane</keyword>
<feature type="transmembrane region" description="Helical" evidence="2">
    <location>
        <begin position="507"/>
        <end position="531"/>
    </location>
</feature>
<dbReference type="CDD" id="cd00077">
    <property type="entry name" value="HDc"/>
    <property type="match status" value="1"/>
</dbReference>